<feature type="domain" description="AHC1-like C2H2 zinc-finger" evidence="2">
    <location>
        <begin position="322"/>
        <end position="365"/>
    </location>
</feature>
<feature type="compositionally biased region" description="Acidic residues" evidence="1">
    <location>
        <begin position="621"/>
        <end position="631"/>
    </location>
</feature>
<proteinExistence type="predicted"/>
<sequence>MQSMFRLPWSTEAPGDKIMEKATLHKSRPLPVVEIPSFMNKLKRRRTGSPEPASPHHAHVVKKWKGAHGEVKPAVIENGNLDRVNVVDGVVPETAKPVDSQERRVNVAAYDSRLKAQPSRTEGASRAQKPTAKCDSASSSANNLTPAMATDLTAAQQAIEAQFNLEILLKHNELRLIEQELAKCQVALEQLRRCQLVPYPGSQGLSENVSGGVGPAVHTPTGYTEPQHVAPWGVTDGPYTRHYAKWLIPDPKFDSMPERALAAQSQGYFGLGEGRTTRGSFAEYPSTSKARTSRTSTGTLKLQALGENPAPAPKIDPLLHKRSTDGQWVRLYCAQCGHSNFSNTQGFLNHCRIKHNQVFKSHDQAAIACGIPVDINEVGNPVSAVEPPSATATNPAAGFAAPTTPGFVHPLIRSNPAELAKDVYRDFSKPARDLSKSSTPSTGKSSFAASPSTPNLNALLKKRGFDGNLKQMVDTARTKIDLDSMETSEDEFGDSAVQTPITVKPTALPQLARLPVGASNAATASKAPSARPGSKKGQPSHPHLPRAAFPLPVNVHGSRPAMNGNVDHMPESPVDLSPNTVESNPGLVSDHDDDDDEDGYDARSEPQIEHGDSDFVMNDDVVVEDASDVEVAEQRAGSRKGLGGCYERGEGSRKN</sequence>
<evidence type="ECO:0000313" key="3">
    <source>
        <dbReference type="EMBL" id="KAF2185651.1"/>
    </source>
</evidence>
<feature type="compositionally biased region" description="Low complexity" evidence="1">
    <location>
        <begin position="436"/>
        <end position="446"/>
    </location>
</feature>
<feature type="region of interest" description="Disordered" evidence="1">
    <location>
        <begin position="97"/>
        <end position="141"/>
    </location>
</feature>
<dbReference type="OrthoDB" id="5355528at2759"/>
<feature type="compositionally biased region" description="Basic and acidic residues" evidence="1">
    <location>
        <begin position="600"/>
        <end position="613"/>
    </location>
</feature>
<feature type="region of interest" description="Disordered" evidence="1">
    <location>
        <begin position="431"/>
        <end position="455"/>
    </location>
</feature>
<gene>
    <name evidence="3" type="ORF">K469DRAFT_707881</name>
</gene>
<feature type="compositionally biased region" description="Basic residues" evidence="1">
    <location>
        <begin position="56"/>
        <end position="65"/>
    </location>
</feature>
<dbReference type="AlphaFoldDB" id="A0A6A6E160"/>
<name>A0A6A6E160_9PEZI</name>
<reference evidence="3" key="1">
    <citation type="journal article" date="2020" name="Stud. Mycol.">
        <title>101 Dothideomycetes genomes: a test case for predicting lifestyles and emergence of pathogens.</title>
        <authorList>
            <person name="Haridas S."/>
            <person name="Albert R."/>
            <person name="Binder M."/>
            <person name="Bloem J."/>
            <person name="Labutti K."/>
            <person name="Salamov A."/>
            <person name="Andreopoulos B."/>
            <person name="Baker S."/>
            <person name="Barry K."/>
            <person name="Bills G."/>
            <person name="Bluhm B."/>
            <person name="Cannon C."/>
            <person name="Castanera R."/>
            <person name="Culley D."/>
            <person name="Daum C."/>
            <person name="Ezra D."/>
            <person name="Gonzalez J."/>
            <person name="Henrissat B."/>
            <person name="Kuo A."/>
            <person name="Liang C."/>
            <person name="Lipzen A."/>
            <person name="Lutzoni F."/>
            <person name="Magnuson J."/>
            <person name="Mondo S."/>
            <person name="Nolan M."/>
            <person name="Ohm R."/>
            <person name="Pangilinan J."/>
            <person name="Park H.-J."/>
            <person name="Ramirez L."/>
            <person name="Alfaro M."/>
            <person name="Sun H."/>
            <person name="Tritt A."/>
            <person name="Yoshinaga Y."/>
            <person name="Zwiers L.-H."/>
            <person name="Turgeon B."/>
            <person name="Goodwin S."/>
            <person name="Spatafora J."/>
            <person name="Crous P."/>
            <person name="Grigoriev I."/>
        </authorList>
    </citation>
    <scope>NUCLEOTIDE SEQUENCE</scope>
    <source>
        <strain evidence="3">CBS 207.26</strain>
    </source>
</reference>
<organism evidence="3 4">
    <name type="scientific">Zopfia rhizophila CBS 207.26</name>
    <dbReference type="NCBI Taxonomy" id="1314779"/>
    <lineage>
        <taxon>Eukaryota</taxon>
        <taxon>Fungi</taxon>
        <taxon>Dikarya</taxon>
        <taxon>Ascomycota</taxon>
        <taxon>Pezizomycotina</taxon>
        <taxon>Dothideomycetes</taxon>
        <taxon>Dothideomycetes incertae sedis</taxon>
        <taxon>Zopfiaceae</taxon>
        <taxon>Zopfia</taxon>
    </lineage>
</organism>
<evidence type="ECO:0000259" key="2">
    <source>
        <dbReference type="Pfam" id="PF25909"/>
    </source>
</evidence>
<keyword evidence="4" id="KW-1185">Reference proteome</keyword>
<protein>
    <recommendedName>
        <fullName evidence="2">AHC1-like C2H2 zinc-finger domain-containing protein</fullName>
    </recommendedName>
</protein>
<dbReference type="InterPro" id="IPR058706">
    <property type="entry name" value="zf-C2H2_AHC1-like"/>
</dbReference>
<dbReference type="Pfam" id="PF25909">
    <property type="entry name" value="zf-C2H2_AHC1"/>
    <property type="match status" value="1"/>
</dbReference>
<accession>A0A6A6E160</accession>
<dbReference type="Proteomes" id="UP000800200">
    <property type="component" value="Unassembled WGS sequence"/>
</dbReference>
<dbReference type="EMBL" id="ML994633">
    <property type="protein sequence ID" value="KAF2185651.1"/>
    <property type="molecule type" value="Genomic_DNA"/>
</dbReference>
<evidence type="ECO:0000313" key="4">
    <source>
        <dbReference type="Proteomes" id="UP000800200"/>
    </source>
</evidence>
<feature type="region of interest" description="Disordered" evidence="1">
    <location>
        <begin position="44"/>
        <end position="65"/>
    </location>
</feature>
<feature type="region of interest" description="Disordered" evidence="1">
    <location>
        <begin position="518"/>
        <end position="655"/>
    </location>
</feature>
<evidence type="ECO:0000256" key="1">
    <source>
        <dbReference type="SAM" id="MobiDB-lite"/>
    </source>
</evidence>